<evidence type="ECO:0000256" key="1">
    <source>
        <dbReference type="SAM" id="Phobius"/>
    </source>
</evidence>
<gene>
    <name evidence="2" type="ORF">STAS_02222</name>
</gene>
<feature type="transmembrane region" description="Helical" evidence="1">
    <location>
        <begin position="117"/>
        <end position="133"/>
    </location>
</feature>
<evidence type="ECO:0000313" key="3">
    <source>
        <dbReference type="Proteomes" id="UP000325081"/>
    </source>
</evidence>
<keyword evidence="3" id="KW-1185">Reference proteome</keyword>
<dbReference type="Proteomes" id="UP000325081">
    <property type="component" value="Unassembled WGS sequence"/>
</dbReference>
<dbReference type="EMBL" id="BKCP01001113">
    <property type="protein sequence ID" value="GER26573.1"/>
    <property type="molecule type" value="Genomic_DNA"/>
</dbReference>
<reference evidence="3" key="1">
    <citation type="journal article" date="2019" name="Curr. Biol.">
        <title>Genome Sequence of Striga asiatica Provides Insight into the Evolution of Plant Parasitism.</title>
        <authorList>
            <person name="Yoshida S."/>
            <person name="Kim S."/>
            <person name="Wafula E.K."/>
            <person name="Tanskanen J."/>
            <person name="Kim Y.M."/>
            <person name="Honaas L."/>
            <person name="Yang Z."/>
            <person name="Spallek T."/>
            <person name="Conn C.E."/>
            <person name="Ichihashi Y."/>
            <person name="Cheong K."/>
            <person name="Cui S."/>
            <person name="Der J.P."/>
            <person name="Gundlach H."/>
            <person name="Jiao Y."/>
            <person name="Hori C."/>
            <person name="Ishida J.K."/>
            <person name="Kasahara H."/>
            <person name="Kiba T."/>
            <person name="Kim M.S."/>
            <person name="Koo N."/>
            <person name="Laohavisit A."/>
            <person name="Lee Y.H."/>
            <person name="Lumba S."/>
            <person name="McCourt P."/>
            <person name="Mortimer J.C."/>
            <person name="Mutuku J.M."/>
            <person name="Nomura T."/>
            <person name="Sasaki-Sekimoto Y."/>
            <person name="Seto Y."/>
            <person name="Wang Y."/>
            <person name="Wakatake T."/>
            <person name="Sakakibara H."/>
            <person name="Demura T."/>
            <person name="Yamaguchi S."/>
            <person name="Yoneyama K."/>
            <person name="Manabe R.I."/>
            <person name="Nelson D.C."/>
            <person name="Schulman A.H."/>
            <person name="Timko M.P."/>
            <person name="dePamphilis C.W."/>
            <person name="Choi D."/>
            <person name="Shirasu K."/>
        </authorList>
    </citation>
    <scope>NUCLEOTIDE SEQUENCE [LARGE SCALE GENOMIC DNA]</scope>
    <source>
        <strain evidence="3">cv. UVA1</strain>
    </source>
</reference>
<evidence type="ECO:0000313" key="2">
    <source>
        <dbReference type="EMBL" id="GER26573.1"/>
    </source>
</evidence>
<keyword evidence="1" id="KW-0812">Transmembrane</keyword>
<accession>A0A5A7P1B1</accession>
<keyword evidence="1" id="KW-1133">Transmembrane helix</keyword>
<sequence length="177" mass="20652">MSVVRWSTVAIFTSSLFLNLEMYEISEYTYVPTWLVVLTAALLYNFSLQHIESSRRTVEPVKLKNYAKQLIDGAFILLCLGIDYYDFEGWLVWAWAFGAYLHMVAVFGCLGYSRSFGFKDILLAQLICLWAFLSRGYSLHGKLMLLGVSLALQVMNNFRRDEFEREELEEKRFLCYN</sequence>
<comment type="caution">
    <text evidence="2">The sequence shown here is derived from an EMBL/GenBank/DDBJ whole genome shotgun (WGS) entry which is preliminary data.</text>
</comment>
<proteinExistence type="predicted"/>
<protein>
    <submittedName>
        <fullName evidence="2">Phosphatidylinositol:ceramideinositolphosphotran sferase</fullName>
    </submittedName>
</protein>
<keyword evidence="1" id="KW-0472">Membrane</keyword>
<feature type="transmembrane region" description="Helical" evidence="1">
    <location>
        <begin position="91"/>
        <end position="110"/>
    </location>
</feature>
<dbReference type="AlphaFoldDB" id="A0A5A7P1B1"/>
<organism evidence="2 3">
    <name type="scientific">Striga asiatica</name>
    <name type="common">Asiatic witchweed</name>
    <name type="synonym">Buchnera asiatica</name>
    <dbReference type="NCBI Taxonomy" id="4170"/>
    <lineage>
        <taxon>Eukaryota</taxon>
        <taxon>Viridiplantae</taxon>
        <taxon>Streptophyta</taxon>
        <taxon>Embryophyta</taxon>
        <taxon>Tracheophyta</taxon>
        <taxon>Spermatophyta</taxon>
        <taxon>Magnoliopsida</taxon>
        <taxon>eudicotyledons</taxon>
        <taxon>Gunneridae</taxon>
        <taxon>Pentapetalae</taxon>
        <taxon>asterids</taxon>
        <taxon>lamiids</taxon>
        <taxon>Lamiales</taxon>
        <taxon>Orobanchaceae</taxon>
        <taxon>Buchnereae</taxon>
        <taxon>Striga</taxon>
    </lineage>
</organism>
<feature type="transmembrane region" description="Helical" evidence="1">
    <location>
        <begin position="28"/>
        <end position="46"/>
    </location>
</feature>
<name>A0A5A7P1B1_STRAF</name>